<keyword evidence="2 7" id="KW-0812">Transmembrane</keyword>
<reference evidence="8" key="1">
    <citation type="submission" date="2019-11" db="UniProtKB">
        <authorList>
            <consortium name="WormBaseParasite"/>
        </authorList>
    </citation>
    <scope>IDENTIFICATION</scope>
</reference>
<dbReference type="WBParaSite" id="MCU_007472-RA">
    <property type="protein sequence ID" value="MCU_007472-RA"/>
    <property type="gene ID" value="MCU_007472"/>
</dbReference>
<feature type="transmembrane region" description="Helical" evidence="7">
    <location>
        <begin position="35"/>
        <end position="64"/>
    </location>
</feature>
<dbReference type="GO" id="GO:0005789">
    <property type="term" value="C:endoplasmic reticulum membrane"/>
    <property type="evidence" value="ECO:0007669"/>
    <property type="project" value="UniProtKB-SubCell"/>
</dbReference>
<comment type="subcellular location">
    <subcellularLocation>
        <location evidence="1">Endoplasmic reticulum membrane</location>
        <topology evidence="1">Multi-pass membrane protein</topology>
    </subcellularLocation>
</comment>
<evidence type="ECO:0000313" key="8">
    <source>
        <dbReference type="WBParaSite" id="MCU_007472-RA"/>
    </source>
</evidence>
<evidence type="ECO:0000256" key="5">
    <source>
        <dbReference type="ARBA" id="ARBA00022989"/>
    </source>
</evidence>
<dbReference type="AlphaFoldDB" id="A0A5K3FEB6"/>
<evidence type="ECO:0000256" key="4">
    <source>
        <dbReference type="ARBA" id="ARBA00022919"/>
    </source>
</evidence>
<evidence type="ECO:0000256" key="1">
    <source>
        <dbReference type="ARBA" id="ARBA00004477"/>
    </source>
</evidence>
<sequence length="77" mass="9004">MNCIMKHLERIYMQVLYATALNVCEPWEQKLACGILMIILALFLMSILVLIPSELMVFIDFFLFRAFNNTEMPSKNN</sequence>
<proteinExistence type="predicted"/>
<keyword evidence="6 7" id="KW-0472">Membrane</keyword>
<dbReference type="Pfam" id="PF11779">
    <property type="entry name" value="SPT_ssu-like"/>
    <property type="match status" value="1"/>
</dbReference>
<keyword evidence="5 7" id="KW-1133">Transmembrane helix</keyword>
<accession>A0A5K3FEB6</accession>
<evidence type="ECO:0000256" key="3">
    <source>
        <dbReference type="ARBA" id="ARBA00022824"/>
    </source>
</evidence>
<protein>
    <submittedName>
        <fullName evidence="8">Uncharacterized protein</fullName>
    </submittedName>
</protein>
<evidence type="ECO:0000256" key="6">
    <source>
        <dbReference type="ARBA" id="ARBA00023136"/>
    </source>
</evidence>
<keyword evidence="4" id="KW-0746">Sphingolipid metabolism</keyword>
<keyword evidence="4" id="KW-0443">Lipid metabolism</keyword>
<name>A0A5K3FEB6_MESCO</name>
<organism evidence="8">
    <name type="scientific">Mesocestoides corti</name>
    <name type="common">Flatworm</name>
    <dbReference type="NCBI Taxonomy" id="53468"/>
    <lineage>
        <taxon>Eukaryota</taxon>
        <taxon>Metazoa</taxon>
        <taxon>Spiralia</taxon>
        <taxon>Lophotrochozoa</taxon>
        <taxon>Platyhelminthes</taxon>
        <taxon>Cestoda</taxon>
        <taxon>Eucestoda</taxon>
        <taxon>Cyclophyllidea</taxon>
        <taxon>Mesocestoididae</taxon>
        <taxon>Mesocestoides</taxon>
    </lineage>
</organism>
<evidence type="ECO:0000256" key="2">
    <source>
        <dbReference type="ARBA" id="ARBA00022692"/>
    </source>
</evidence>
<dbReference type="InterPro" id="IPR024512">
    <property type="entry name" value="Ser_palmitoyltrfase_ssu-like"/>
</dbReference>
<dbReference type="GO" id="GO:0006665">
    <property type="term" value="P:sphingolipid metabolic process"/>
    <property type="evidence" value="ECO:0007669"/>
    <property type="project" value="UniProtKB-KW"/>
</dbReference>
<evidence type="ECO:0000256" key="7">
    <source>
        <dbReference type="SAM" id="Phobius"/>
    </source>
</evidence>
<keyword evidence="3" id="KW-0256">Endoplasmic reticulum</keyword>